<name>A0A8C5MFM4_9ANUR</name>
<feature type="transmembrane region" description="Helical" evidence="13">
    <location>
        <begin position="173"/>
        <end position="202"/>
    </location>
</feature>
<dbReference type="Proteomes" id="UP000694569">
    <property type="component" value="Unplaced"/>
</dbReference>
<evidence type="ECO:0000256" key="6">
    <source>
        <dbReference type="ARBA" id="ARBA00022989"/>
    </source>
</evidence>
<evidence type="ECO:0000256" key="4">
    <source>
        <dbReference type="ARBA" id="ARBA00022606"/>
    </source>
</evidence>
<organism evidence="14 15">
    <name type="scientific">Leptobrachium leishanense</name>
    <name type="common">Leishan spiny toad</name>
    <dbReference type="NCBI Taxonomy" id="445787"/>
    <lineage>
        <taxon>Eukaryota</taxon>
        <taxon>Metazoa</taxon>
        <taxon>Chordata</taxon>
        <taxon>Craniata</taxon>
        <taxon>Vertebrata</taxon>
        <taxon>Euteleostomi</taxon>
        <taxon>Amphibia</taxon>
        <taxon>Batrachia</taxon>
        <taxon>Anura</taxon>
        <taxon>Pelobatoidea</taxon>
        <taxon>Megophryidae</taxon>
        <taxon>Leptobrachium</taxon>
    </lineage>
</organism>
<accession>A0A8C5MFM4</accession>
<evidence type="ECO:0000256" key="5">
    <source>
        <dbReference type="ARBA" id="ARBA00022692"/>
    </source>
</evidence>
<keyword evidence="3 12" id="KW-0919">Taste</keyword>
<keyword evidence="7 12" id="KW-0297">G-protein coupled receptor</keyword>
<dbReference type="PANTHER" id="PTHR11394">
    <property type="entry name" value="TASTE RECEPTOR TYPE 2"/>
    <property type="match status" value="1"/>
</dbReference>
<keyword evidence="15" id="KW-1185">Reference proteome</keyword>
<evidence type="ECO:0000256" key="1">
    <source>
        <dbReference type="ARBA" id="ARBA00004141"/>
    </source>
</evidence>
<comment type="subcellular location">
    <subcellularLocation>
        <location evidence="1 12">Membrane</location>
        <topology evidence="1 12">Multi-pass membrane protein</topology>
    </subcellularLocation>
</comment>
<dbReference type="GO" id="GO:0004930">
    <property type="term" value="F:G protein-coupled receptor activity"/>
    <property type="evidence" value="ECO:0007669"/>
    <property type="project" value="UniProtKB-KW"/>
</dbReference>
<evidence type="ECO:0000256" key="11">
    <source>
        <dbReference type="RuleBase" id="RU004423"/>
    </source>
</evidence>
<evidence type="ECO:0000256" key="2">
    <source>
        <dbReference type="ARBA" id="ARBA00007376"/>
    </source>
</evidence>
<dbReference type="InterPro" id="IPR007960">
    <property type="entry name" value="TAS2R"/>
</dbReference>
<feature type="transmembrane region" description="Helical" evidence="13">
    <location>
        <begin position="80"/>
        <end position="109"/>
    </location>
</feature>
<feature type="transmembrane region" description="Helical" evidence="13">
    <location>
        <begin position="46"/>
        <end position="65"/>
    </location>
</feature>
<keyword evidence="4 12" id="KW-0716">Sensory transduction</keyword>
<proteinExistence type="inferred from homology"/>
<dbReference type="GO" id="GO:0016020">
    <property type="term" value="C:membrane"/>
    <property type="evidence" value="ECO:0007669"/>
    <property type="project" value="UniProtKB-SubCell"/>
</dbReference>
<feature type="transmembrane region" description="Helical" evidence="13">
    <location>
        <begin position="234"/>
        <end position="255"/>
    </location>
</feature>
<dbReference type="AlphaFoldDB" id="A0A8C5MFM4"/>
<keyword evidence="5 12" id="KW-0812">Transmembrane</keyword>
<dbReference type="GeneTree" id="ENSGT01150000286961"/>
<feature type="transmembrane region" description="Helical" evidence="13">
    <location>
        <begin position="261"/>
        <end position="279"/>
    </location>
</feature>
<evidence type="ECO:0000313" key="15">
    <source>
        <dbReference type="Proteomes" id="UP000694569"/>
    </source>
</evidence>
<evidence type="ECO:0000256" key="12">
    <source>
        <dbReference type="RuleBase" id="RU004424"/>
    </source>
</evidence>
<evidence type="ECO:0000313" key="14">
    <source>
        <dbReference type="Ensembl" id="ENSLLEP00000013893.1"/>
    </source>
</evidence>
<evidence type="ECO:0000256" key="13">
    <source>
        <dbReference type="SAM" id="Phobius"/>
    </source>
</evidence>
<evidence type="ECO:0000256" key="8">
    <source>
        <dbReference type="ARBA" id="ARBA00023136"/>
    </source>
</evidence>
<evidence type="ECO:0000256" key="9">
    <source>
        <dbReference type="ARBA" id="ARBA00023170"/>
    </source>
</evidence>
<comment type="similarity">
    <text evidence="2 11">Belongs to the G-protein coupled receptor T2R family.</text>
</comment>
<protein>
    <recommendedName>
        <fullName evidence="12">Taste receptor type 2</fullName>
    </recommendedName>
</protein>
<reference evidence="14" key="2">
    <citation type="submission" date="2025-09" db="UniProtKB">
        <authorList>
            <consortium name="Ensembl"/>
        </authorList>
    </citation>
    <scope>IDENTIFICATION</scope>
</reference>
<dbReference type="SUPFAM" id="SSF81321">
    <property type="entry name" value="Family A G protein-coupled receptor-like"/>
    <property type="match status" value="1"/>
</dbReference>
<dbReference type="FunFam" id="1.20.1070.10:FF:000055">
    <property type="entry name" value="Taste receptor type 2"/>
    <property type="match status" value="1"/>
</dbReference>
<keyword evidence="10 12" id="KW-0807">Transducer</keyword>
<reference evidence="14" key="1">
    <citation type="submission" date="2025-08" db="UniProtKB">
        <authorList>
            <consortium name="Ensembl"/>
        </authorList>
    </citation>
    <scope>IDENTIFICATION</scope>
</reference>
<evidence type="ECO:0000256" key="10">
    <source>
        <dbReference type="ARBA" id="ARBA00023224"/>
    </source>
</evidence>
<feature type="transmembrane region" description="Helical" evidence="13">
    <location>
        <begin position="6"/>
        <end position="34"/>
    </location>
</feature>
<evidence type="ECO:0000256" key="7">
    <source>
        <dbReference type="ARBA" id="ARBA00023040"/>
    </source>
</evidence>
<keyword evidence="9 12" id="KW-0675">Receptor</keyword>
<sequence>VITVTFLLYILLLAKKVTIGLALNGFIVTVNLIWWWKSRTVQTVDLIILNLGLARLIHFIISSIYESPLFTNMTVHDLEYALAIFLCVVTCINNYSLWLGALLCVFYCVKLTNYSQRFFTYLKLNISKLVPGFLVASLATSFFCSLPFGWFVYDIKTFNSTNVTGGFYEQRIVLNYFNLLIIYIGGSALPLFLFCSAFSLLIRSLWSHSQQMKSVSCGFKPPQLDAHINAIKNMLAFIFLCLICFLSSTLFPLSLRSKNKVNFIIVSYPAFHSMVLIFGNSKLYKKVFKILLCFKMFFSSRTKPSDNSRFAPDLQI</sequence>
<dbReference type="PANTHER" id="PTHR11394:SF47">
    <property type="entry name" value="TASTE RECEPTOR TYPE 2 MEMBER 40"/>
    <property type="match status" value="1"/>
</dbReference>
<feature type="transmembrane region" description="Helical" evidence="13">
    <location>
        <begin position="129"/>
        <end position="153"/>
    </location>
</feature>
<keyword evidence="8 12" id="KW-0472">Membrane</keyword>
<evidence type="ECO:0000256" key="3">
    <source>
        <dbReference type="ARBA" id="ARBA00022480"/>
    </source>
</evidence>
<keyword evidence="6 13" id="KW-1133">Transmembrane helix</keyword>
<dbReference type="GO" id="GO:0033038">
    <property type="term" value="F:bitter taste receptor activity"/>
    <property type="evidence" value="ECO:0007669"/>
    <property type="project" value="InterPro"/>
</dbReference>
<dbReference type="Pfam" id="PF05296">
    <property type="entry name" value="TAS2R"/>
    <property type="match status" value="1"/>
</dbReference>
<dbReference type="Ensembl" id="ENSLLET00000014435.1">
    <property type="protein sequence ID" value="ENSLLEP00000013893.1"/>
    <property type="gene ID" value="ENSLLEG00000008782.1"/>
</dbReference>